<organism evidence="2 3">
    <name type="scientific">Halorubellus litoreus</name>
    <dbReference type="NCBI Taxonomy" id="755308"/>
    <lineage>
        <taxon>Archaea</taxon>
        <taxon>Methanobacteriati</taxon>
        <taxon>Methanobacteriota</taxon>
        <taxon>Stenosarchaea group</taxon>
        <taxon>Halobacteria</taxon>
        <taxon>Halobacteriales</taxon>
        <taxon>Halorubellaceae</taxon>
        <taxon>Halorubellus</taxon>
    </lineage>
</organism>
<dbReference type="InterPro" id="IPR014027">
    <property type="entry name" value="UDP-Glc/GDP-Man_DH_C"/>
</dbReference>
<dbReference type="SMART" id="SM00984">
    <property type="entry name" value="UDPG_MGDP_dh_C"/>
    <property type="match status" value="1"/>
</dbReference>
<name>A0ABD5VFX7_9EURY</name>
<keyword evidence="3" id="KW-1185">Reference proteome</keyword>
<evidence type="ECO:0000313" key="2">
    <source>
        <dbReference type="EMBL" id="MFC6952841.1"/>
    </source>
</evidence>
<accession>A0ABD5VFX7</accession>
<proteinExistence type="predicted"/>
<protein>
    <submittedName>
        <fullName evidence="2">UDP binding domain-containing protein</fullName>
    </submittedName>
</protein>
<dbReference type="InterPro" id="IPR036220">
    <property type="entry name" value="UDP-Glc/GDP-Man_DH_C_sf"/>
</dbReference>
<feature type="domain" description="UDP-glucose/GDP-mannose dehydrogenase C-terminal" evidence="1">
    <location>
        <begin position="3"/>
        <end position="82"/>
    </location>
</feature>
<dbReference type="SUPFAM" id="SSF52413">
    <property type="entry name" value="UDP-glucose/GDP-mannose dehydrogenase C-terminal domain"/>
    <property type="match status" value="1"/>
</dbReference>
<evidence type="ECO:0000259" key="1">
    <source>
        <dbReference type="SMART" id="SM00984"/>
    </source>
</evidence>
<dbReference type="Proteomes" id="UP001596395">
    <property type="component" value="Unassembled WGS sequence"/>
</dbReference>
<dbReference type="AlphaFoldDB" id="A0ABD5VFX7"/>
<evidence type="ECO:0000313" key="3">
    <source>
        <dbReference type="Proteomes" id="UP001596395"/>
    </source>
</evidence>
<sequence length="93" mass="10164">MTPVIEGLRERGADVVAYDPVASGDMRERFPDIEYAKSAAASLEDANAGLVVIEWDDIAGLDAEFDTMATPIVVDDRHSIDRHDGIVYEGLTR</sequence>
<dbReference type="RefSeq" id="WP_336349824.1">
    <property type="nucleotide sequence ID" value="NZ_JAZAQL010000002.1"/>
</dbReference>
<reference evidence="2 3" key="1">
    <citation type="journal article" date="2019" name="Int. J. Syst. Evol. Microbiol.">
        <title>The Global Catalogue of Microorganisms (GCM) 10K type strain sequencing project: providing services to taxonomists for standard genome sequencing and annotation.</title>
        <authorList>
            <consortium name="The Broad Institute Genomics Platform"/>
            <consortium name="The Broad Institute Genome Sequencing Center for Infectious Disease"/>
            <person name="Wu L."/>
            <person name="Ma J."/>
        </authorList>
    </citation>
    <scope>NUCLEOTIDE SEQUENCE [LARGE SCALE GENOMIC DNA]</scope>
    <source>
        <strain evidence="2 3">GX26</strain>
    </source>
</reference>
<dbReference type="Gene3D" id="3.40.50.720">
    <property type="entry name" value="NAD(P)-binding Rossmann-like Domain"/>
    <property type="match status" value="1"/>
</dbReference>
<dbReference type="Pfam" id="PF03720">
    <property type="entry name" value="UDPG_MGDP_dh_C"/>
    <property type="match status" value="1"/>
</dbReference>
<gene>
    <name evidence="2" type="ORF">ACFQGB_08175</name>
</gene>
<dbReference type="EMBL" id="JBHSXN010000002">
    <property type="protein sequence ID" value="MFC6952841.1"/>
    <property type="molecule type" value="Genomic_DNA"/>
</dbReference>
<comment type="caution">
    <text evidence="2">The sequence shown here is derived from an EMBL/GenBank/DDBJ whole genome shotgun (WGS) entry which is preliminary data.</text>
</comment>